<name>A0A7R9NVF2_9NEOP</name>
<reference evidence="5" key="1">
    <citation type="submission" date="2020-11" db="EMBL/GenBank/DDBJ databases">
        <authorList>
            <person name="Tran Van P."/>
        </authorList>
    </citation>
    <scope>NUCLEOTIDE SEQUENCE</scope>
</reference>
<dbReference type="Pfam" id="PF03372">
    <property type="entry name" value="Exo_endo_phos"/>
    <property type="match status" value="1"/>
</dbReference>
<dbReference type="AlphaFoldDB" id="A0A7R9NVF2"/>
<accession>A0A7R9NVF2</accession>
<feature type="domain" description="TPX2 central" evidence="4">
    <location>
        <begin position="152"/>
        <end position="269"/>
    </location>
</feature>
<dbReference type="InterPro" id="IPR005135">
    <property type="entry name" value="Endo/exonuclease/phosphatase"/>
</dbReference>
<dbReference type="SUPFAM" id="SSF56219">
    <property type="entry name" value="DNase I-like"/>
    <property type="match status" value="1"/>
</dbReference>
<proteinExistence type="predicted"/>
<evidence type="ECO:0000256" key="2">
    <source>
        <dbReference type="SAM" id="MobiDB-lite"/>
    </source>
</evidence>
<dbReference type="Gene3D" id="3.60.10.10">
    <property type="entry name" value="Endonuclease/exonuclease/phosphatase"/>
    <property type="match status" value="1"/>
</dbReference>
<dbReference type="InterPro" id="IPR036691">
    <property type="entry name" value="Endo/exonu/phosph_ase_sf"/>
</dbReference>
<dbReference type="InterPro" id="IPR027330">
    <property type="entry name" value="TPX2_central_dom"/>
</dbReference>
<dbReference type="PANTHER" id="PTHR33273:SF4">
    <property type="entry name" value="ENDONUCLEASE_EXONUCLEASE_PHOSPHATASE DOMAIN-CONTAINING PROTEIN"/>
    <property type="match status" value="1"/>
</dbReference>
<gene>
    <name evidence="5" type="ORF">TTEB3V08_LOCUS5722</name>
</gene>
<dbReference type="GO" id="GO:0005856">
    <property type="term" value="C:cytoskeleton"/>
    <property type="evidence" value="ECO:0007669"/>
    <property type="project" value="UniProtKB-SubCell"/>
</dbReference>
<feature type="compositionally biased region" description="Polar residues" evidence="2">
    <location>
        <begin position="1115"/>
        <end position="1138"/>
    </location>
</feature>
<feature type="domain" description="Endonuclease/exonuclease/phosphatase" evidence="3">
    <location>
        <begin position="873"/>
        <end position="1048"/>
    </location>
</feature>
<dbReference type="EMBL" id="OE001868">
    <property type="protein sequence ID" value="CAD7457731.1"/>
    <property type="molecule type" value="Genomic_DNA"/>
</dbReference>
<evidence type="ECO:0008006" key="6">
    <source>
        <dbReference type="Google" id="ProtNLM"/>
    </source>
</evidence>
<feature type="coiled-coil region" evidence="1">
    <location>
        <begin position="425"/>
        <end position="476"/>
    </location>
</feature>
<evidence type="ECO:0000259" key="4">
    <source>
        <dbReference type="Pfam" id="PF12214"/>
    </source>
</evidence>
<feature type="coiled-coil region" evidence="1">
    <location>
        <begin position="507"/>
        <end position="537"/>
    </location>
</feature>
<dbReference type="Pfam" id="PF12214">
    <property type="entry name" value="TPX2_importin"/>
    <property type="match status" value="1"/>
</dbReference>
<keyword evidence="1" id="KW-0175">Coiled coil</keyword>
<dbReference type="PANTHER" id="PTHR33273">
    <property type="entry name" value="DOMAIN-CONTAINING PROTEIN, PUTATIVE-RELATED"/>
    <property type="match status" value="1"/>
</dbReference>
<evidence type="ECO:0000313" key="5">
    <source>
        <dbReference type="EMBL" id="CAD7457731.1"/>
    </source>
</evidence>
<sequence>MENLFDYTVPKCLDFPPNESDDEENDAFFECASTVKKLENPLYQLDDVGNSPELRELKPEEQMEQSLWYSVSSIASAGKVMNTNSSKKNNWVISFEGFSHFFTQECGEGQKGVGLTDSFRTKFPKPLTQETLNLAWQETQELTPYKPWVFKPTIPVTPGLTSHLRTRPVHYPTQEQKEAAAFMEMKTHQVKAYPLNMDIFKQPKLGIRVEAKQHTIPEPFNLTEIKKKEVLQSPQFAFKARPISKGILENAKGIPEKKSLPATKPVTPNLIIKRRIPLKVFEDTVEVIDGKTVMKPKEVFNFGVPQVFNKRNTPSKRMTEVKPFSFEKRDIELQKKKDEKIKAVFEEEKKARIFHANPVPQLCRDVNKGLFTDVSITTDKSQDENMNTTFRARPAKVLNQEPFVPKPADRRPLIPVDLVLNTENRAKVREEFNQYLKERDDHIEQLRAESNTVSLLKRYNREMSQSSENVKKLKIKRHSRVDDFCPVFGDPAELSTRVLPTYEDIMKYFLLERAKQEEREKREAEEMKQVAESFKARPIPKYKVLNVRASSVPLTKPCSPRFSVLSHNKMCEGDFHVNPFTATKALSRGLGGNLRIKWSSNRVTFSVFTLEDRTILLERLISQGYQPFTFPLDSERDGRLVVRGLPLWTPAEDIHSELIEMGYAVRSVTRLGARAAGQDQPEKPFPLFLVTLVGRQQLQGLSKETVILKIHVTFEPFRRKNLAQQKDKCVKCDGAHTSASCERPRLEPARCVNCGGSHSANVGICEVRKRFVDSRKLSTAVDAPPPFRPEKGWRRGSLPLSLKILCAAAPRTPSAGTADLKSLIRTLTEIWKLFRSLRICEKLSYLKECLTRFVAAPDWGGVRFKSFPKIPKLIHMMTDMDVDVAFLTETWFRVDTVFQVPGFSVFRVDRGGHRRGGGVALLVRSRLQHHQTAVPGLVSLEAVAVRLLGAAYSVTIACVYGPPAVVLPAADLAVLRALGASVVLVGDFNAKHVSWGCVASHARGTVLRRFVDRTSLFIHRPHLPTYLPDHPRYHPSYLDLILTTRRLFLTPLIDPGDSLDQVSASAAPRPSLPSSLIPHELALRLLLFPILLTSLPAFLLPPEMPKHTRQGTTGGKNRQAPSQPIPNPATSSVNYTSSDNSLFPPPLIGSWCPTPEYARDAQPHEQSQVPAPTRSPPAPIDWDALRWDFAETLRQ</sequence>
<feature type="region of interest" description="Disordered" evidence="2">
    <location>
        <begin position="1102"/>
        <end position="1138"/>
    </location>
</feature>
<protein>
    <recommendedName>
        <fullName evidence="6">Endonuclease/exonuclease/phosphatase domain-containing protein</fullName>
    </recommendedName>
</protein>
<feature type="region of interest" description="Disordered" evidence="2">
    <location>
        <begin position="1153"/>
        <end position="1181"/>
    </location>
</feature>
<dbReference type="GO" id="GO:0003824">
    <property type="term" value="F:catalytic activity"/>
    <property type="evidence" value="ECO:0007669"/>
    <property type="project" value="InterPro"/>
</dbReference>
<organism evidence="5">
    <name type="scientific">Timema tahoe</name>
    <dbReference type="NCBI Taxonomy" id="61484"/>
    <lineage>
        <taxon>Eukaryota</taxon>
        <taxon>Metazoa</taxon>
        <taxon>Ecdysozoa</taxon>
        <taxon>Arthropoda</taxon>
        <taxon>Hexapoda</taxon>
        <taxon>Insecta</taxon>
        <taxon>Pterygota</taxon>
        <taxon>Neoptera</taxon>
        <taxon>Polyneoptera</taxon>
        <taxon>Phasmatodea</taxon>
        <taxon>Timematodea</taxon>
        <taxon>Timematoidea</taxon>
        <taxon>Timematidae</taxon>
        <taxon>Timema</taxon>
    </lineage>
</organism>
<evidence type="ECO:0000256" key="1">
    <source>
        <dbReference type="SAM" id="Coils"/>
    </source>
</evidence>
<evidence type="ECO:0000259" key="3">
    <source>
        <dbReference type="Pfam" id="PF03372"/>
    </source>
</evidence>